<evidence type="ECO:0000313" key="5">
    <source>
        <dbReference type="EMBL" id="MDR6224371.1"/>
    </source>
</evidence>
<reference evidence="5 6" key="1">
    <citation type="submission" date="2023-07" db="EMBL/GenBank/DDBJ databases">
        <title>Genomic Encyclopedia of Type Strains, Phase IV (KMG-IV): sequencing the most valuable type-strain genomes for metagenomic binning, comparative biology and taxonomic classification.</title>
        <authorList>
            <person name="Goeker M."/>
        </authorList>
    </citation>
    <scope>NUCLEOTIDE SEQUENCE [LARGE SCALE GENOMIC DNA]</scope>
    <source>
        <strain evidence="5 6">DSM 45903</strain>
    </source>
</reference>
<gene>
    <name evidence="5" type="ORF">JOE21_000359</name>
</gene>
<evidence type="ECO:0000256" key="2">
    <source>
        <dbReference type="ARBA" id="ARBA00023136"/>
    </source>
</evidence>
<organism evidence="5 6">
    <name type="scientific">Desmospora profundinema</name>
    <dbReference type="NCBI Taxonomy" id="1571184"/>
    <lineage>
        <taxon>Bacteria</taxon>
        <taxon>Bacillati</taxon>
        <taxon>Bacillota</taxon>
        <taxon>Bacilli</taxon>
        <taxon>Bacillales</taxon>
        <taxon>Thermoactinomycetaceae</taxon>
        <taxon>Desmospora</taxon>
    </lineage>
</organism>
<dbReference type="InterPro" id="IPR004995">
    <property type="entry name" value="Spore_Ger"/>
</dbReference>
<feature type="transmembrane region" description="Helical" evidence="4">
    <location>
        <begin position="313"/>
        <end position="335"/>
    </location>
</feature>
<feature type="transmembrane region" description="Helical" evidence="4">
    <location>
        <begin position="405"/>
        <end position="424"/>
    </location>
</feature>
<evidence type="ECO:0000313" key="6">
    <source>
        <dbReference type="Proteomes" id="UP001185012"/>
    </source>
</evidence>
<keyword evidence="4" id="KW-1133">Transmembrane helix</keyword>
<keyword evidence="6" id="KW-1185">Reference proteome</keyword>
<dbReference type="Proteomes" id="UP001185012">
    <property type="component" value="Unassembled WGS sequence"/>
</dbReference>
<feature type="region of interest" description="Disordered" evidence="3">
    <location>
        <begin position="1"/>
        <end position="22"/>
    </location>
</feature>
<dbReference type="PIRSF" id="PIRSF005690">
    <property type="entry name" value="GerBA"/>
    <property type="match status" value="1"/>
</dbReference>
<feature type="compositionally biased region" description="Basic residues" evidence="3">
    <location>
        <begin position="1"/>
        <end position="13"/>
    </location>
</feature>
<feature type="transmembrane region" description="Helical" evidence="4">
    <location>
        <begin position="436"/>
        <end position="461"/>
    </location>
</feature>
<keyword evidence="4" id="KW-0812">Transmembrane</keyword>
<evidence type="ECO:0000256" key="4">
    <source>
        <dbReference type="SAM" id="Phobius"/>
    </source>
</evidence>
<protein>
    <submittedName>
        <fullName evidence="5">Spore germination protein KA</fullName>
    </submittedName>
</protein>
<dbReference type="InterPro" id="IPR050768">
    <property type="entry name" value="UPF0353/GerABKA_families"/>
</dbReference>
<sequence>MAYKKTRKIRKKNQIPSTPNKNAKDVALYSSLSNNLRFIREAFSHSSDLVVRDILLGKQEKRKVAVVYLEGMADSSSIQNFIMKSLIHEEKTDGLIIDDWIENIEETVLSASHVDEVSDFAGLLDTVLEGNTAILIDGMDKALSVQTRGVETRNVVEPDSQTLIRGPREGLVESFSVNVSLIRRRIKSADLVLETRVLGKITKTKTGVMYLRGTANEKVLEEVRKRLDRIDIDGILESSYIEEYIQDDSFTPFPTIQSTERPDSVAAALLEGRVAILTEGTPFVLLVPALLIQFYQSPEDYYHRWDISTLIRVIRLMALFIAFLGPSMYIAITTYHPVMIPTPLLISLAGQREGIPFPALLEALIMEVTFEILREAGLRLPRVIGQAISIVGTVVVGEAAVRAGLASPAMVIVVAITAISSFAIPHYDMAISIRMLRFGMMALAASFGLYGIFVGLFALALHLTSLRSFGIPYTMPLAPFIGEDQKDTLFRFPRWGLLYRPRLMKQENLSRGRGRRVIRSR</sequence>
<comment type="similarity">
    <text evidence="1">Belongs to the GerABKA family.</text>
</comment>
<dbReference type="RefSeq" id="WP_309861629.1">
    <property type="nucleotide sequence ID" value="NZ_JAVDQG010000001.1"/>
</dbReference>
<proteinExistence type="inferred from homology"/>
<name>A0ABU1IHX1_9BACL</name>
<evidence type="ECO:0000256" key="3">
    <source>
        <dbReference type="SAM" id="MobiDB-lite"/>
    </source>
</evidence>
<accession>A0ABU1IHX1</accession>
<dbReference type="PANTHER" id="PTHR22550:SF5">
    <property type="entry name" value="LEUCINE ZIPPER PROTEIN 4"/>
    <property type="match status" value="1"/>
</dbReference>
<keyword evidence="2 4" id="KW-0472">Membrane</keyword>
<dbReference type="EMBL" id="JAVDQG010000001">
    <property type="protein sequence ID" value="MDR6224371.1"/>
    <property type="molecule type" value="Genomic_DNA"/>
</dbReference>
<dbReference type="PANTHER" id="PTHR22550">
    <property type="entry name" value="SPORE GERMINATION PROTEIN"/>
    <property type="match status" value="1"/>
</dbReference>
<comment type="caution">
    <text evidence="5">The sequence shown here is derived from an EMBL/GenBank/DDBJ whole genome shotgun (WGS) entry which is preliminary data.</text>
</comment>
<evidence type="ECO:0000256" key="1">
    <source>
        <dbReference type="ARBA" id="ARBA00005278"/>
    </source>
</evidence>
<dbReference type="Pfam" id="PF03323">
    <property type="entry name" value="GerA"/>
    <property type="match status" value="1"/>
</dbReference>